<feature type="compositionally biased region" description="Basic residues" evidence="1">
    <location>
        <begin position="1"/>
        <end position="10"/>
    </location>
</feature>
<organism evidence="3 4">
    <name type="scientific">Massariosphaeria phaeospora</name>
    <dbReference type="NCBI Taxonomy" id="100035"/>
    <lineage>
        <taxon>Eukaryota</taxon>
        <taxon>Fungi</taxon>
        <taxon>Dikarya</taxon>
        <taxon>Ascomycota</taxon>
        <taxon>Pezizomycotina</taxon>
        <taxon>Dothideomycetes</taxon>
        <taxon>Pleosporomycetidae</taxon>
        <taxon>Pleosporales</taxon>
        <taxon>Pleosporales incertae sedis</taxon>
        <taxon>Massariosphaeria</taxon>
    </lineage>
</organism>
<protein>
    <submittedName>
        <fullName evidence="3">Major facilitator superfamily domain-containing protein</fullName>
    </submittedName>
</protein>
<feature type="transmembrane region" description="Helical" evidence="2">
    <location>
        <begin position="200"/>
        <end position="220"/>
    </location>
</feature>
<gene>
    <name evidence="3" type="ORF">BDV95DRAFT_331613</name>
</gene>
<dbReference type="Gene3D" id="1.20.1250.20">
    <property type="entry name" value="MFS general substrate transporter like domains"/>
    <property type="match status" value="1"/>
</dbReference>
<feature type="transmembrane region" description="Helical" evidence="2">
    <location>
        <begin position="381"/>
        <end position="402"/>
    </location>
</feature>
<accession>A0A7C8IEN1</accession>
<feature type="transmembrane region" description="Helical" evidence="2">
    <location>
        <begin position="312"/>
        <end position="332"/>
    </location>
</feature>
<keyword evidence="4" id="KW-1185">Reference proteome</keyword>
<proteinExistence type="predicted"/>
<dbReference type="InterPro" id="IPR036259">
    <property type="entry name" value="MFS_trans_sf"/>
</dbReference>
<feature type="transmembrane region" description="Helical" evidence="2">
    <location>
        <begin position="338"/>
        <end position="360"/>
    </location>
</feature>
<feature type="transmembrane region" description="Helical" evidence="2">
    <location>
        <begin position="408"/>
        <end position="431"/>
    </location>
</feature>
<dbReference type="EMBL" id="JAADJZ010000006">
    <property type="protein sequence ID" value="KAF2874393.1"/>
    <property type="molecule type" value="Genomic_DNA"/>
</dbReference>
<reference evidence="3 4" key="1">
    <citation type="submission" date="2020-01" db="EMBL/GenBank/DDBJ databases">
        <authorList>
            <consortium name="DOE Joint Genome Institute"/>
            <person name="Haridas S."/>
            <person name="Albert R."/>
            <person name="Binder M."/>
            <person name="Bloem J."/>
            <person name="Labutti K."/>
            <person name="Salamov A."/>
            <person name="Andreopoulos B."/>
            <person name="Baker S.E."/>
            <person name="Barry K."/>
            <person name="Bills G."/>
            <person name="Bluhm B.H."/>
            <person name="Cannon C."/>
            <person name="Castanera R."/>
            <person name="Culley D.E."/>
            <person name="Daum C."/>
            <person name="Ezra D."/>
            <person name="Gonzalez J.B."/>
            <person name="Henrissat B."/>
            <person name="Kuo A."/>
            <person name="Liang C."/>
            <person name="Lipzen A."/>
            <person name="Lutzoni F."/>
            <person name="Magnuson J."/>
            <person name="Mondo S."/>
            <person name="Nolan M."/>
            <person name="Ohm R."/>
            <person name="Pangilinan J."/>
            <person name="Park H.-J.H."/>
            <person name="Ramirez L."/>
            <person name="Alfaro M."/>
            <person name="Sun H."/>
            <person name="Tritt A."/>
            <person name="Yoshinaga Y."/>
            <person name="Zwiers L.-H.L."/>
            <person name="Turgeon B.G."/>
            <person name="Goodwin S.B."/>
            <person name="Spatafora J.W."/>
            <person name="Crous P.W."/>
            <person name="Grigoriev I.V."/>
        </authorList>
    </citation>
    <scope>NUCLEOTIDE SEQUENCE [LARGE SCALE GENOMIC DNA]</scope>
    <source>
        <strain evidence="3 4">CBS 611.86</strain>
    </source>
</reference>
<feature type="transmembrane region" description="Helical" evidence="2">
    <location>
        <begin position="44"/>
        <end position="65"/>
    </location>
</feature>
<feature type="transmembrane region" description="Helical" evidence="2">
    <location>
        <begin position="107"/>
        <end position="127"/>
    </location>
</feature>
<evidence type="ECO:0000256" key="2">
    <source>
        <dbReference type="SAM" id="Phobius"/>
    </source>
</evidence>
<evidence type="ECO:0000313" key="3">
    <source>
        <dbReference type="EMBL" id="KAF2874393.1"/>
    </source>
</evidence>
<keyword evidence="2" id="KW-0812">Transmembrane</keyword>
<keyword evidence="2" id="KW-0472">Membrane</keyword>
<comment type="caution">
    <text evidence="3">The sequence shown here is derived from an EMBL/GenBank/DDBJ whole genome shotgun (WGS) entry which is preliminary data.</text>
</comment>
<feature type="transmembrane region" description="Helical" evidence="2">
    <location>
        <begin position="282"/>
        <end position="300"/>
    </location>
</feature>
<evidence type="ECO:0000313" key="4">
    <source>
        <dbReference type="Proteomes" id="UP000481861"/>
    </source>
</evidence>
<evidence type="ECO:0000256" key="1">
    <source>
        <dbReference type="SAM" id="MobiDB-lite"/>
    </source>
</evidence>
<keyword evidence="2" id="KW-1133">Transmembrane helix</keyword>
<feature type="transmembrane region" description="Helical" evidence="2">
    <location>
        <begin position="167"/>
        <end position="188"/>
    </location>
</feature>
<dbReference type="Proteomes" id="UP000481861">
    <property type="component" value="Unassembled WGS sequence"/>
</dbReference>
<dbReference type="SUPFAM" id="SSF103473">
    <property type="entry name" value="MFS general substrate transporter"/>
    <property type="match status" value="1"/>
</dbReference>
<sequence length="440" mass="47757">MDARILRRSWRNPPPHDPVPNTNELVTPPHPSDEKEWTSRKRTYCAQALILFNAYGIPLSFGPYLEYYYNTMYPHTPLWQLSLIPAVQVFLLFSMGPVGRWLYDHRVYRTSIFFATLLGSACLAVAGSNCRQFWQALIAQGVGLGVSLGILLAIGRLSLSSHYKNNFPLASMISASAGFVGALVYTAVGYGCLRVNKIMLLSWLNAAITLATLLVALGLVRRSKRYTLPAGPPTPILSIFRNTSSSLFLVGFFCVFFSLFAWPVHIVLFLSNGPGHIWPETATIILMATFGIAIFFAAYAANPYSRRSFGPVNTFIAASLLGGLCPLSPAWMPFSEVVSGYSVAYGTVLGAVLALHVKVISVFCSGDGKVFVDMPTQVSRVMSLAGLVAAVGIVAMSALATAGEQGLAWAWTVSGLVMFVGGLLVGVARWLRCRGFYVAI</sequence>
<name>A0A7C8IEN1_9PLEO</name>
<feature type="region of interest" description="Disordered" evidence="1">
    <location>
        <begin position="1"/>
        <end position="38"/>
    </location>
</feature>
<dbReference type="OrthoDB" id="3797192at2759"/>
<feature type="transmembrane region" description="Helical" evidence="2">
    <location>
        <begin position="247"/>
        <end position="270"/>
    </location>
</feature>
<feature type="transmembrane region" description="Helical" evidence="2">
    <location>
        <begin position="77"/>
        <end position="95"/>
    </location>
</feature>
<dbReference type="AlphaFoldDB" id="A0A7C8IEN1"/>
<feature type="transmembrane region" description="Helical" evidence="2">
    <location>
        <begin position="133"/>
        <end position="155"/>
    </location>
</feature>